<dbReference type="AlphaFoldDB" id="A0A4Y2QYZ8"/>
<sequence length="227" mass="26122">MGKDATVITDNRGNASRLRSSMRDREQCSSRGLWTSMSTMHRETSYTSREFPMLRKKRQYKHRNGDDCVTSIFSDASKIGTVLTPYCHTPLQPCIQPPWSVEPERIVSEWRRLLSSKPPFITEFCLSVPCCPINRYGCRNGIRHGDMGRRSVCQCIEYDNLETEGAIFGMCSLSWTFKSSPRRADSEIPLHDRSSVRKSDENWRSVVESLDIQFVLKSRRSNRTDAP</sequence>
<gene>
    <name evidence="1" type="ORF">AVEN_136492_1</name>
</gene>
<evidence type="ECO:0000313" key="2">
    <source>
        <dbReference type="Proteomes" id="UP000499080"/>
    </source>
</evidence>
<proteinExistence type="predicted"/>
<comment type="caution">
    <text evidence="1">The sequence shown here is derived from an EMBL/GenBank/DDBJ whole genome shotgun (WGS) entry which is preliminary data.</text>
</comment>
<accession>A0A4Y2QYZ8</accession>
<protein>
    <submittedName>
        <fullName evidence="1">Uncharacterized protein</fullName>
    </submittedName>
</protein>
<dbReference type="EMBL" id="BGPR01015281">
    <property type="protein sequence ID" value="GBN68637.1"/>
    <property type="molecule type" value="Genomic_DNA"/>
</dbReference>
<organism evidence="1 2">
    <name type="scientific">Araneus ventricosus</name>
    <name type="common">Orbweaver spider</name>
    <name type="synonym">Epeira ventricosa</name>
    <dbReference type="NCBI Taxonomy" id="182803"/>
    <lineage>
        <taxon>Eukaryota</taxon>
        <taxon>Metazoa</taxon>
        <taxon>Ecdysozoa</taxon>
        <taxon>Arthropoda</taxon>
        <taxon>Chelicerata</taxon>
        <taxon>Arachnida</taxon>
        <taxon>Araneae</taxon>
        <taxon>Araneomorphae</taxon>
        <taxon>Entelegynae</taxon>
        <taxon>Araneoidea</taxon>
        <taxon>Araneidae</taxon>
        <taxon>Araneus</taxon>
    </lineage>
</organism>
<name>A0A4Y2QYZ8_ARAVE</name>
<keyword evidence="2" id="KW-1185">Reference proteome</keyword>
<dbReference type="Proteomes" id="UP000499080">
    <property type="component" value="Unassembled WGS sequence"/>
</dbReference>
<reference evidence="1 2" key="1">
    <citation type="journal article" date="2019" name="Sci. Rep.">
        <title>Orb-weaving spider Araneus ventricosus genome elucidates the spidroin gene catalogue.</title>
        <authorList>
            <person name="Kono N."/>
            <person name="Nakamura H."/>
            <person name="Ohtoshi R."/>
            <person name="Moran D.A.P."/>
            <person name="Shinohara A."/>
            <person name="Yoshida Y."/>
            <person name="Fujiwara M."/>
            <person name="Mori M."/>
            <person name="Tomita M."/>
            <person name="Arakawa K."/>
        </authorList>
    </citation>
    <scope>NUCLEOTIDE SEQUENCE [LARGE SCALE GENOMIC DNA]</scope>
</reference>
<evidence type="ECO:0000313" key="1">
    <source>
        <dbReference type="EMBL" id="GBN68637.1"/>
    </source>
</evidence>